<gene>
    <name evidence="1" type="ORF">SAMN05444004_108125</name>
</gene>
<evidence type="ECO:0000313" key="2">
    <source>
        <dbReference type="Proteomes" id="UP000198914"/>
    </source>
</evidence>
<evidence type="ECO:0000313" key="1">
    <source>
        <dbReference type="EMBL" id="SDZ25168.1"/>
    </source>
</evidence>
<name>A0A1H3RIX9_9RHOB</name>
<dbReference type="Proteomes" id="UP000198914">
    <property type="component" value="Unassembled WGS sequence"/>
</dbReference>
<sequence>MPKDTHATGHGPDLARFDWADAFRLEDQLSEEERMLR</sequence>
<accession>A0A1H3RIX9</accession>
<dbReference type="AlphaFoldDB" id="A0A1H3RIX9"/>
<dbReference type="EMBL" id="FNPX01000008">
    <property type="protein sequence ID" value="SDZ25168.1"/>
    <property type="molecule type" value="Genomic_DNA"/>
</dbReference>
<dbReference type="STRING" id="1244108.SAMN05444004_108125"/>
<organism evidence="1 2">
    <name type="scientific">Jannaschia faecimaris</name>
    <dbReference type="NCBI Taxonomy" id="1244108"/>
    <lineage>
        <taxon>Bacteria</taxon>
        <taxon>Pseudomonadati</taxon>
        <taxon>Pseudomonadota</taxon>
        <taxon>Alphaproteobacteria</taxon>
        <taxon>Rhodobacterales</taxon>
        <taxon>Roseobacteraceae</taxon>
        <taxon>Jannaschia</taxon>
    </lineage>
</organism>
<feature type="non-terminal residue" evidence="1">
    <location>
        <position position="37"/>
    </location>
</feature>
<proteinExistence type="predicted"/>
<keyword evidence="2" id="KW-1185">Reference proteome</keyword>
<protein>
    <submittedName>
        <fullName evidence="1">Glutaryl-CoA dehydrogenase</fullName>
    </submittedName>
</protein>
<reference evidence="2" key="1">
    <citation type="submission" date="2016-10" db="EMBL/GenBank/DDBJ databases">
        <authorList>
            <person name="Varghese N."/>
            <person name="Submissions S."/>
        </authorList>
    </citation>
    <scope>NUCLEOTIDE SEQUENCE [LARGE SCALE GENOMIC DNA]</scope>
    <source>
        <strain evidence="2">DSM 100420</strain>
    </source>
</reference>